<dbReference type="InterPro" id="IPR036098">
    <property type="entry name" value="Thymidylate_synthase_ThyX_sf"/>
</dbReference>
<reference evidence="2" key="1">
    <citation type="submission" date="2016-06" db="EMBL/GenBank/DDBJ databases">
        <authorList>
            <person name="Nascimento L."/>
            <person name="Pereira R.V."/>
            <person name="Martins L.F."/>
            <person name="Quaggio R.B."/>
            <person name="Silva A.M."/>
            <person name="Setubal J.C."/>
        </authorList>
    </citation>
    <scope>NUCLEOTIDE SEQUENCE [LARGE SCALE GENOMIC DNA]</scope>
</reference>
<sequence>MTYRLTDYVSNLDKNVYAIFNLPEEVIAVIFAYVSRSPKSFRENLQTLLEKEEILTQPGNQLLLSETARRFHERWVVGYGHSSVAEHAVAHIGIEKISRLASSELELANRFNSFTEYSQRYQRPRRGDFYIPEEIDQWPSLREAYIQFQHQAYDVYETLLAGLKSYLEKKISPNKDETLKAYQTRIEKMAFEDARYVLPLATLTNLGMTGNGRALRDTLVILLSSPFPECVRLAREMEREISFCLPTLLRHVGASAHLVNSSQRFKQLPHAGNGQAAGNRAGMRSIDIPDYETVLNRLCAGLLFSHQPVSHSQAEQWAKEQSLEQKEQLLRETLSDLGPFDNPHPVFETIRLKLYLSVSEANWHQLLRHNRRTSFIFQPPNVGGGVTIPPHVREAGLADVMHRFLQQAEQIYHQLAQESPTLAAYCVTNAHHREIVADLSLWELYHLINLRTSQEAQWDIRQTFEQIHHELSQTHPVIAQFAKRRT</sequence>
<comment type="caution">
    <text evidence="1">The sequence shown here is derived from an EMBL/GenBank/DDBJ whole genome shotgun (WGS) entry which is preliminary data.</text>
</comment>
<evidence type="ECO:0000313" key="1">
    <source>
        <dbReference type="EMBL" id="OUM86454.1"/>
    </source>
</evidence>
<dbReference type="EMBL" id="LZRT01000090">
    <property type="protein sequence ID" value="OUM86454.1"/>
    <property type="molecule type" value="Genomic_DNA"/>
</dbReference>
<dbReference type="GO" id="GO:0006231">
    <property type="term" value="P:dTMP biosynthetic process"/>
    <property type="evidence" value="ECO:0007669"/>
    <property type="project" value="InterPro"/>
</dbReference>
<dbReference type="Gene3D" id="3.30.1360.170">
    <property type="match status" value="2"/>
</dbReference>
<dbReference type="PANTHER" id="PTHR34934">
    <property type="entry name" value="FLAVIN-DEPENDENT THYMIDYLATE SYNTHASE"/>
    <property type="match status" value="1"/>
</dbReference>
<gene>
    <name evidence="1" type="ORF">BAA01_06825</name>
</gene>
<protein>
    <recommendedName>
        <fullName evidence="3">Thymidylate synthase</fullName>
    </recommendedName>
</protein>
<dbReference type="GO" id="GO:0050660">
    <property type="term" value="F:flavin adenine dinucleotide binding"/>
    <property type="evidence" value="ECO:0007669"/>
    <property type="project" value="InterPro"/>
</dbReference>
<evidence type="ECO:0000313" key="2">
    <source>
        <dbReference type="Proteomes" id="UP000196475"/>
    </source>
</evidence>
<name>A0A1Y3PH57_9BACI</name>
<proteinExistence type="predicted"/>
<accession>A0A1Y3PH57</accession>
<dbReference type="PROSITE" id="PS51331">
    <property type="entry name" value="THYX"/>
    <property type="match status" value="2"/>
</dbReference>
<dbReference type="GO" id="GO:0070402">
    <property type="term" value="F:NADPH binding"/>
    <property type="evidence" value="ECO:0007669"/>
    <property type="project" value="TreeGrafter"/>
</dbReference>
<evidence type="ECO:0008006" key="3">
    <source>
        <dbReference type="Google" id="ProtNLM"/>
    </source>
</evidence>
<dbReference type="Pfam" id="PF02511">
    <property type="entry name" value="Thy1"/>
    <property type="match status" value="2"/>
</dbReference>
<dbReference type="AlphaFoldDB" id="A0A1Y3PH57"/>
<organism evidence="1 2">
    <name type="scientific">Bacillus thermozeamaize</name>
    <dbReference type="NCBI Taxonomy" id="230954"/>
    <lineage>
        <taxon>Bacteria</taxon>
        <taxon>Bacillati</taxon>
        <taxon>Bacillota</taxon>
        <taxon>Bacilli</taxon>
        <taxon>Bacillales</taxon>
        <taxon>Bacillaceae</taxon>
        <taxon>Bacillus</taxon>
    </lineage>
</organism>
<dbReference type="CDD" id="cd20175">
    <property type="entry name" value="ThyX"/>
    <property type="match status" value="2"/>
</dbReference>
<dbReference type="PANTHER" id="PTHR34934:SF1">
    <property type="entry name" value="FLAVIN-DEPENDENT THYMIDYLATE SYNTHASE"/>
    <property type="match status" value="1"/>
</dbReference>
<dbReference type="GO" id="GO:0050797">
    <property type="term" value="F:thymidylate synthase (FAD) activity"/>
    <property type="evidence" value="ECO:0007669"/>
    <property type="project" value="InterPro"/>
</dbReference>
<dbReference type="Proteomes" id="UP000196475">
    <property type="component" value="Unassembled WGS sequence"/>
</dbReference>
<dbReference type="GO" id="GO:0004799">
    <property type="term" value="F:thymidylate synthase activity"/>
    <property type="evidence" value="ECO:0007669"/>
    <property type="project" value="TreeGrafter"/>
</dbReference>
<dbReference type="SUPFAM" id="SSF69796">
    <property type="entry name" value="Thymidylate synthase-complementing protein Thy1"/>
    <property type="match status" value="2"/>
</dbReference>
<dbReference type="InterPro" id="IPR003669">
    <property type="entry name" value="Thymidylate_synthase_ThyX"/>
</dbReference>